<dbReference type="Proteomes" id="UP001205843">
    <property type="component" value="Unassembled WGS sequence"/>
</dbReference>
<dbReference type="InterPro" id="IPR001736">
    <property type="entry name" value="PLipase_D/transphosphatidylase"/>
</dbReference>
<evidence type="ECO:0000313" key="4">
    <source>
        <dbReference type="Proteomes" id="UP001205843"/>
    </source>
</evidence>
<accession>A0AAE3KFT2</accession>
<protein>
    <recommendedName>
        <fullName evidence="2">PLD phosphodiesterase domain-containing protein</fullName>
    </recommendedName>
</protein>
<feature type="domain" description="PLD phosphodiesterase" evidence="2">
    <location>
        <begin position="269"/>
        <end position="300"/>
    </location>
</feature>
<dbReference type="Gene3D" id="3.30.870.10">
    <property type="entry name" value="Endonuclease Chain A"/>
    <property type="match status" value="1"/>
</dbReference>
<evidence type="ECO:0000313" key="3">
    <source>
        <dbReference type="EMBL" id="MCP1674422.1"/>
    </source>
</evidence>
<organism evidence="3 4">
    <name type="scientific">Natronocella acetinitrilica</name>
    <dbReference type="NCBI Taxonomy" id="414046"/>
    <lineage>
        <taxon>Bacteria</taxon>
        <taxon>Pseudomonadati</taxon>
        <taxon>Pseudomonadota</taxon>
        <taxon>Gammaproteobacteria</taxon>
        <taxon>Chromatiales</taxon>
        <taxon>Ectothiorhodospiraceae</taxon>
        <taxon>Natronocella</taxon>
    </lineage>
</organism>
<keyword evidence="4" id="KW-1185">Reference proteome</keyword>
<dbReference type="GO" id="GO:0003824">
    <property type="term" value="F:catalytic activity"/>
    <property type="evidence" value="ECO:0007669"/>
    <property type="project" value="InterPro"/>
</dbReference>
<gene>
    <name evidence="3" type="ORF">J2T57_001524</name>
</gene>
<proteinExistence type="predicted"/>
<dbReference type="AlphaFoldDB" id="A0AAE3KFT2"/>
<evidence type="ECO:0000256" key="1">
    <source>
        <dbReference type="SAM" id="MobiDB-lite"/>
    </source>
</evidence>
<evidence type="ECO:0000259" key="2">
    <source>
        <dbReference type="PROSITE" id="PS50035"/>
    </source>
</evidence>
<dbReference type="GO" id="GO:0006793">
    <property type="term" value="P:phosphorus metabolic process"/>
    <property type="evidence" value="ECO:0007669"/>
    <property type="project" value="UniProtKB-ARBA"/>
</dbReference>
<reference evidence="3" key="1">
    <citation type="submission" date="2022-03" db="EMBL/GenBank/DDBJ databases">
        <title>Genomic Encyclopedia of Type Strains, Phase III (KMG-III): the genomes of soil and plant-associated and newly described type strains.</title>
        <authorList>
            <person name="Whitman W."/>
        </authorList>
    </citation>
    <scope>NUCLEOTIDE SEQUENCE</scope>
    <source>
        <strain evidence="3">ANL 6-2</strain>
    </source>
</reference>
<dbReference type="EMBL" id="JALJXV010000003">
    <property type="protein sequence ID" value="MCP1674422.1"/>
    <property type="molecule type" value="Genomic_DNA"/>
</dbReference>
<comment type="caution">
    <text evidence="3">The sequence shown here is derived from an EMBL/GenBank/DDBJ whole genome shotgun (WGS) entry which is preliminary data.</text>
</comment>
<feature type="region of interest" description="Disordered" evidence="1">
    <location>
        <begin position="572"/>
        <end position="592"/>
    </location>
</feature>
<name>A0AAE3KFT2_9GAMM</name>
<sequence length="838" mass="87181">MSGGLSLLEAVRRGRYSACLAATYALDFPFYEELLLRRLAAQGVTHHLLFADQARVREALLARPPRLLGTHYTLAPMHLARGAFHPKVVLLLGEEHGLLALGSANLTAAGFGHNLEVSALARFSPEARGEHALFAQAFAAFTTWLSDFGAALPAAISELLDATHTLCPWLAETPTPAPDPSAAFFASSASRAPLWEQVEGALPQRVATVRALAPYFDDALGFLATLAERSASPPVIGIQPDQALINPSALADPRFRLADVSALPALGERARFAHAKAIALDGPDASTHLLVGSANLSRPAWLLAPPQGNAEAVMLLGGEAARAASERLGLGALDTAPTPDALSASAPGTSAADVAGVSMLVLPCSHASGLEIPLPPGSGQACAYYPGQGGQGGQGGGAEQLAPQRRGDALHLAHTVLRRGEVVHVAIDGALRLLVCPLFVDLVREHARSGAAREIRQVLSRLRDEEPALASLFEFLERALAESDDAPTVAALDALPREASATAEPGDVRGPLVAPADVAARERLARSRAHARGESTLSSLLSALIDQAGGSTGGFSPTARDSAAVTEDALANAGDEATEDAPIADAQAPGEQAAEARRRALCARKLATLATRLQTAFADRADRRSPPARRVQQAAVALGTLRLLHRLDAACVGREQLEAITRLALPAVFSEEQRPGPLAKEETPATEGYAQAAALALWALYTLGASLRDKPPLSTDPALAAAAHWENAALLFLGQRLNADPAIALAAGRLLGEGDAPGADWLHQQRAACQGLASGGSLGGYELLRQTSGALWGVCLGIERDGGSVRLASIATPEVSTRRFRAEALEPITPPTDSGDAP</sequence>
<dbReference type="PROSITE" id="PS50035">
    <property type="entry name" value="PLD"/>
    <property type="match status" value="1"/>
</dbReference>
<dbReference type="RefSeq" id="WP_253476395.1">
    <property type="nucleotide sequence ID" value="NZ_JALJXV010000003.1"/>
</dbReference>